<feature type="chain" id="PRO_5040905003" description="Secreted protein" evidence="1">
    <location>
        <begin position="18"/>
        <end position="81"/>
    </location>
</feature>
<keyword evidence="3" id="KW-1185">Reference proteome</keyword>
<name>A0A9W8UQC7_AKAMU</name>
<evidence type="ECO:0008006" key="4">
    <source>
        <dbReference type="Google" id="ProtNLM"/>
    </source>
</evidence>
<proteinExistence type="predicted"/>
<dbReference type="Proteomes" id="UP001144673">
    <property type="component" value="Unassembled WGS sequence"/>
</dbReference>
<reference evidence="2" key="1">
    <citation type="journal article" date="2023" name="Access Microbiol">
        <title>De-novo genome assembly for Akanthomyces muscarius, a biocontrol agent of insect agricultural pests.</title>
        <authorList>
            <person name="Erdos Z."/>
            <person name="Studholme D.J."/>
            <person name="Raymond B."/>
            <person name="Sharma M."/>
        </authorList>
    </citation>
    <scope>NUCLEOTIDE SEQUENCE</scope>
    <source>
        <strain evidence="2">Ve6</strain>
    </source>
</reference>
<dbReference type="RefSeq" id="XP_056057000.1">
    <property type="nucleotide sequence ID" value="XM_056202436.1"/>
</dbReference>
<dbReference type="GeneID" id="80896308"/>
<accession>A0A9W8UQC7</accession>
<dbReference type="KEGG" id="amus:LMH87_009149"/>
<feature type="signal peptide" evidence="1">
    <location>
        <begin position="1"/>
        <end position="17"/>
    </location>
</feature>
<evidence type="ECO:0000313" key="2">
    <source>
        <dbReference type="EMBL" id="KAJ4158633.1"/>
    </source>
</evidence>
<evidence type="ECO:0000256" key="1">
    <source>
        <dbReference type="SAM" id="SignalP"/>
    </source>
</evidence>
<protein>
    <recommendedName>
        <fullName evidence="4">Secreted protein</fullName>
    </recommendedName>
</protein>
<keyword evidence="1" id="KW-0732">Signal</keyword>
<organism evidence="2 3">
    <name type="scientific">Akanthomyces muscarius</name>
    <name type="common">Entomopathogenic fungus</name>
    <name type="synonym">Lecanicillium muscarium</name>
    <dbReference type="NCBI Taxonomy" id="2231603"/>
    <lineage>
        <taxon>Eukaryota</taxon>
        <taxon>Fungi</taxon>
        <taxon>Dikarya</taxon>
        <taxon>Ascomycota</taxon>
        <taxon>Pezizomycotina</taxon>
        <taxon>Sordariomycetes</taxon>
        <taxon>Hypocreomycetidae</taxon>
        <taxon>Hypocreales</taxon>
        <taxon>Cordycipitaceae</taxon>
        <taxon>Akanthomyces</taxon>
    </lineage>
</organism>
<sequence length="81" mass="9163">MLSPLLPSLVFIGLSRAVLTEWRHPLRHLEHSRHLRPPISWVAESIETFHVLMLSWLPPSFCASHCHDSVHVPPASPRSTG</sequence>
<gene>
    <name evidence="2" type="ORF">LMH87_009149</name>
</gene>
<comment type="caution">
    <text evidence="2">The sequence shown here is derived from an EMBL/GenBank/DDBJ whole genome shotgun (WGS) entry which is preliminary data.</text>
</comment>
<evidence type="ECO:0000313" key="3">
    <source>
        <dbReference type="Proteomes" id="UP001144673"/>
    </source>
</evidence>
<dbReference type="EMBL" id="JAJHUN010000006">
    <property type="protein sequence ID" value="KAJ4158633.1"/>
    <property type="molecule type" value="Genomic_DNA"/>
</dbReference>
<dbReference type="AlphaFoldDB" id="A0A9W8UQC7"/>